<dbReference type="PANTHER" id="PTHR11893:SF36">
    <property type="entry name" value="INNEXIN-5"/>
    <property type="match status" value="1"/>
</dbReference>
<keyword evidence="9 12" id="KW-0406">Ion transport</keyword>
<dbReference type="PANTHER" id="PTHR11893">
    <property type="entry name" value="INNEXIN"/>
    <property type="match status" value="1"/>
</dbReference>
<keyword evidence="11 12" id="KW-0407">Ion channel</keyword>
<dbReference type="Pfam" id="PF00876">
    <property type="entry name" value="Innexin"/>
    <property type="match status" value="1"/>
</dbReference>
<evidence type="ECO:0000256" key="4">
    <source>
        <dbReference type="ARBA" id="ARBA00022475"/>
    </source>
</evidence>
<keyword evidence="7" id="KW-0965">Cell junction</keyword>
<dbReference type="GO" id="GO:0034220">
    <property type="term" value="P:monoatomic ion transmembrane transport"/>
    <property type="evidence" value="ECO:0007669"/>
    <property type="project" value="UniProtKB-KW"/>
</dbReference>
<feature type="transmembrane region" description="Helical" evidence="12">
    <location>
        <begin position="26"/>
        <end position="47"/>
    </location>
</feature>
<dbReference type="EMBL" id="BMAO01019576">
    <property type="protein sequence ID" value="GFR31452.1"/>
    <property type="molecule type" value="Genomic_DNA"/>
</dbReference>
<dbReference type="GO" id="GO:0005243">
    <property type="term" value="F:gap junction channel activity"/>
    <property type="evidence" value="ECO:0007669"/>
    <property type="project" value="TreeGrafter"/>
</dbReference>
<keyword evidence="6" id="KW-0303">Gap junction</keyword>
<feature type="transmembrane region" description="Helical" evidence="12">
    <location>
        <begin position="279"/>
        <end position="296"/>
    </location>
</feature>
<name>A0A8X6M489_TRICU</name>
<feature type="transmembrane region" description="Helical" evidence="12">
    <location>
        <begin position="179"/>
        <end position="200"/>
    </location>
</feature>
<evidence type="ECO:0000256" key="10">
    <source>
        <dbReference type="ARBA" id="ARBA00023136"/>
    </source>
</evidence>
<dbReference type="Proteomes" id="UP000887116">
    <property type="component" value="Unassembled WGS sequence"/>
</dbReference>
<proteinExistence type="inferred from homology"/>
<keyword evidence="8 12" id="KW-1133">Transmembrane helix</keyword>
<keyword evidence="10 12" id="KW-0472">Membrane</keyword>
<evidence type="ECO:0000313" key="13">
    <source>
        <dbReference type="EMBL" id="GFR31452.1"/>
    </source>
</evidence>
<evidence type="ECO:0000256" key="7">
    <source>
        <dbReference type="ARBA" id="ARBA00022949"/>
    </source>
</evidence>
<dbReference type="GO" id="GO:0005921">
    <property type="term" value="C:gap junction"/>
    <property type="evidence" value="ECO:0007669"/>
    <property type="project" value="UniProtKB-SubCell"/>
</dbReference>
<dbReference type="GO" id="GO:0005886">
    <property type="term" value="C:plasma membrane"/>
    <property type="evidence" value="ECO:0007669"/>
    <property type="project" value="UniProtKB-SubCell"/>
</dbReference>
<comment type="similarity">
    <text evidence="12">Belongs to the pannexin family.</text>
</comment>
<evidence type="ECO:0000256" key="12">
    <source>
        <dbReference type="RuleBase" id="RU010713"/>
    </source>
</evidence>
<protein>
    <recommendedName>
        <fullName evidence="12">Innexin</fullName>
    </recommendedName>
</protein>
<keyword evidence="3 12" id="KW-0813">Transport</keyword>
<evidence type="ECO:0000313" key="14">
    <source>
        <dbReference type="Proteomes" id="UP000887116"/>
    </source>
</evidence>
<evidence type="ECO:0000256" key="9">
    <source>
        <dbReference type="ARBA" id="ARBA00023065"/>
    </source>
</evidence>
<keyword evidence="4" id="KW-1003">Cell membrane</keyword>
<dbReference type="PRINTS" id="PR01262">
    <property type="entry name" value="INNEXIN"/>
</dbReference>
<keyword evidence="14" id="KW-1185">Reference proteome</keyword>
<evidence type="ECO:0000256" key="5">
    <source>
        <dbReference type="ARBA" id="ARBA00022692"/>
    </source>
</evidence>
<feature type="transmembrane region" description="Helical" evidence="12">
    <location>
        <begin position="108"/>
        <end position="127"/>
    </location>
</feature>
<evidence type="ECO:0000256" key="3">
    <source>
        <dbReference type="ARBA" id="ARBA00022448"/>
    </source>
</evidence>
<dbReference type="OrthoDB" id="6430653at2759"/>
<comment type="function">
    <text evidence="12">Structural component of the gap junctions.</text>
</comment>
<organism evidence="13 14">
    <name type="scientific">Trichonephila clavata</name>
    <name type="common">Joro spider</name>
    <name type="synonym">Nephila clavata</name>
    <dbReference type="NCBI Taxonomy" id="2740835"/>
    <lineage>
        <taxon>Eukaryota</taxon>
        <taxon>Metazoa</taxon>
        <taxon>Ecdysozoa</taxon>
        <taxon>Arthropoda</taxon>
        <taxon>Chelicerata</taxon>
        <taxon>Arachnida</taxon>
        <taxon>Araneae</taxon>
        <taxon>Araneomorphae</taxon>
        <taxon>Entelegynae</taxon>
        <taxon>Araneoidea</taxon>
        <taxon>Nephilidae</taxon>
        <taxon>Trichonephila</taxon>
    </lineage>
</organism>
<evidence type="ECO:0000256" key="1">
    <source>
        <dbReference type="ARBA" id="ARBA00004610"/>
    </source>
</evidence>
<dbReference type="InterPro" id="IPR000990">
    <property type="entry name" value="Innexin"/>
</dbReference>
<evidence type="ECO:0000256" key="6">
    <source>
        <dbReference type="ARBA" id="ARBA00022868"/>
    </source>
</evidence>
<keyword evidence="5 12" id="KW-0812">Transmembrane</keyword>
<gene>
    <name evidence="13" type="primary">shakB</name>
    <name evidence="12" type="synonym">inx</name>
    <name evidence="13" type="ORF">TNCT_308821</name>
</gene>
<dbReference type="PROSITE" id="PS51013">
    <property type="entry name" value="PANNEXIN"/>
    <property type="match status" value="1"/>
</dbReference>
<comment type="caution">
    <text evidence="13">The sequence shown here is derived from an EMBL/GenBank/DDBJ whole genome shotgun (WGS) entry which is preliminary data.</text>
</comment>
<dbReference type="AlphaFoldDB" id="A0A8X6M489"/>
<evidence type="ECO:0000256" key="8">
    <source>
        <dbReference type="ARBA" id="ARBA00022989"/>
    </source>
</evidence>
<evidence type="ECO:0000256" key="2">
    <source>
        <dbReference type="ARBA" id="ARBA00004651"/>
    </source>
</evidence>
<comment type="subcellular location">
    <subcellularLocation>
        <location evidence="1">Cell junction</location>
        <location evidence="1">Gap junction</location>
    </subcellularLocation>
    <subcellularLocation>
        <location evidence="2 12">Cell membrane</location>
        <topology evidence="2 12">Multi-pass membrane protein</topology>
    </subcellularLocation>
</comment>
<accession>A0A8X6M489</accession>
<sequence>MLDLVKNIGNILRISTIRIDHTIFRLHYTFTVIVLLTFSVVMTSNQLVGSPIVCDNDPDKPVSLDLINSYCYISGTFLISTAFNKSVSKEIPHPGIAGSQHPETFRYYMYYQWVYFVFFVQALFFYAPRWLWKTWEKSLIQILVGGFEARHLGEFDMRKKMENLILYVIRTWNKHNWYAMKYMFCEFLALINVVAQFFILNRFFGGYFMTYGVDVIKFAMSPEVYTNYQNATLDTPNNPMVMLFPRVTKCILRMFGKTSQIETFDIICVMPLNVINEKFFLFLWFWFLVLIGLTALELMKNIIFICMPFFRACALCMHTSFVDQRKIRMILRKGSFGDWFLLDLLSLNLDETFYTEFIGKLTNELPF</sequence>
<reference evidence="13" key="1">
    <citation type="submission" date="2020-07" db="EMBL/GenBank/DDBJ databases">
        <title>Multicomponent nature underlies the extraordinary mechanical properties of spider dragline silk.</title>
        <authorList>
            <person name="Kono N."/>
            <person name="Nakamura H."/>
            <person name="Mori M."/>
            <person name="Yoshida Y."/>
            <person name="Ohtoshi R."/>
            <person name="Malay A.D."/>
            <person name="Moran D.A.P."/>
            <person name="Tomita M."/>
            <person name="Numata K."/>
            <person name="Arakawa K."/>
        </authorList>
    </citation>
    <scope>NUCLEOTIDE SEQUENCE</scope>
</reference>
<evidence type="ECO:0000256" key="11">
    <source>
        <dbReference type="ARBA" id="ARBA00023303"/>
    </source>
</evidence>